<dbReference type="RefSeq" id="WP_285486670.1">
    <property type="nucleotide sequence ID" value="NZ_BSTI01000004.1"/>
</dbReference>
<sequence length="136" mass="14319">MTQPHCWVARYDGVANLPVGCVAKQYINPPGSGGHFDLSAVADFWPGIDPAPISPTTSSISISEEGYTMLQLPRGGAAGGIAKAVNYQLAVSKSHEHDVIIAPGDVPVVLYASYHWARDSPREHGFAATGTESDAT</sequence>
<dbReference type="EMBL" id="BSTI01000004">
    <property type="protein sequence ID" value="GLY65481.1"/>
    <property type="molecule type" value="Genomic_DNA"/>
</dbReference>
<name>A0A9W6VGH0_9PSEU</name>
<reference evidence="1" key="1">
    <citation type="submission" date="2023-03" db="EMBL/GenBank/DDBJ databases">
        <title>Amycolatopsis taiwanensis NBRC 103393.</title>
        <authorList>
            <person name="Ichikawa N."/>
            <person name="Sato H."/>
            <person name="Tonouchi N."/>
        </authorList>
    </citation>
    <scope>NUCLEOTIDE SEQUENCE</scope>
    <source>
        <strain evidence="1">NBRC 103393</strain>
    </source>
</reference>
<dbReference type="AlphaFoldDB" id="A0A9W6VGH0"/>
<protein>
    <submittedName>
        <fullName evidence="1">Uncharacterized protein</fullName>
    </submittedName>
</protein>
<evidence type="ECO:0000313" key="1">
    <source>
        <dbReference type="EMBL" id="GLY65481.1"/>
    </source>
</evidence>
<organism evidence="1 2">
    <name type="scientific">Amycolatopsis taiwanensis</name>
    <dbReference type="NCBI Taxonomy" id="342230"/>
    <lineage>
        <taxon>Bacteria</taxon>
        <taxon>Bacillati</taxon>
        <taxon>Actinomycetota</taxon>
        <taxon>Actinomycetes</taxon>
        <taxon>Pseudonocardiales</taxon>
        <taxon>Pseudonocardiaceae</taxon>
        <taxon>Amycolatopsis</taxon>
    </lineage>
</organism>
<dbReference type="Proteomes" id="UP001165136">
    <property type="component" value="Unassembled WGS sequence"/>
</dbReference>
<keyword evidence="2" id="KW-1185">Reference proteome</keyword>
<accession>A0A9W6VGH0</accession>
<comment type="caution">
    <text evidence="1">The sequence shown here is derived from an EMBL/GenBank/DDBJ whole genome shotgun (WGS) entry which is preliminary data.</text>
</comment>
<proteinExistence type="predicted"/>
<evidence type="ECO:0000313" key="2">
    <source>
        <dbReference type="Proteomes" id="UP001165136"/>
    </source>
</evidence>
<gene>
    <name evidence="1" type="ORF">Atai01_21000</name>
</gene>